<reference evidence="2 3" key="1">
    <citation type="journal article" date="2011" name="Stand. Genomic Sci.">
        <title>Complete genome sequence of Treponema succinifaciens type strain (6091).</title>
        <authorList>
            <person name="Han C."/>
            <person name="Gronow S."/>
            <person name="Teshima H."/>
            <person name="Lapidus A."/>
            <person name="Nolan M."/>
            <person name="Lucas S."/>
            <person name="Hammon N."/>
            <person name="Deshpande S."/>
            <person name="Cheng J.F."/>
            <person name="Zeytun A."/>
            <person name="Tapia R."/>
            <person name="Goodwin L."/>
            <person name="Pitluck S."/>
            <person name="Liolios K."/>
            <person name="Pagani I."/>
            <person name="Ivanova N."/>
            <person name="Mavromatis K."/>
            <person name="Mikhailova N."/>
            <person name="Huntemann M."/>
            <person name="Pati A."/>
            <person name="Chen A."/>
            <person name="Palaniappan K."/>
            <person name="Land M."/>
            <person name="Hauser L."/>
            <person name="Brambilla E.M."/>
            <person name="Rohde M."/>
            <person name="Goker M."/>
            <person name="Woyke T."/>
            <person name="Bristow J."/>
            <person name="Eisen J.A."/>
            <person name="Markowitz V."/>
            <person name="Hugenholtz P."/>
            <person name="Kyrpides N.C."/>
            <person name="Klenk H.P."/>
            <person name="Detter J.C."/>
        </authorList>
    </citation>
    <scope>NUCLEOTIDE SEQUENCE [LARGE SCALE GENOMIC DNA]</scope>
    <source>
        <strain evidence="3">ATCC 33096 / DSM 2489 / 6091</strain>
    </source>
</reference>
<dbReference type="Proteomes" id="UP000006852">
    <property type="component" value="Chromosome"/>
</dbReference>
<feature type="compositionally biased region" description="Basic and acidic residues" evidence="1">
    <location>
        <begin position="43"/>
        <end position="64"/>
    </location>
</feature>
<dbReference type="PROSITE" id="PS51257">
    <property type="entry name" value="PROKAR_LIPOPROTEIN"/>
    <property type="match status" value="1"/>
</dbReference>
<evidence type="ECO:0008006" key="4">
    <source>
        <dbReference type="Google" id="ProtNLM"/>
    </source>
</evidence>
<protein>
    <recommendedName>
        <fullName evidence="4">Lipoprotein</fullName>
    </recommendedName>
</protein>
<reference evidence="3" key="2">
    <citation type="submission" date="2011-04" db="EMBL/GenBank/DDBJ databases">
        <title>The complete genome of chromosome of Treponema succinifaciens DSM 2489.</title>
        <authorList>
            <person name="Lucas S."/>
            <person name="Copeland A."/>
            <person name="Lapidus A."/>
            <person name="Bruce D."/>
            <person name="Goodwin L."/>
            <person name="Pitluck S."/>
            <person name="Peters L."/>
            <person name="Kyrpides N."/>
            <person name="Mavromatis K."/>
            <person name="Ivanova N."/>
            <person name="Ovchinnikova G."/>
            <person name="Teshima H."/>
            <person name="Detter J.C."/>
            <person name="Tapia R."/>
            <person name="Han C."/>
            <person name="Land M."/>
            <person name="Hauser L."/>
            <person name="Markowitz V."/>
            <person name="Cheng J.-F."/>
            <person name="Hugenholtz P."/>
            <person name="Woyke T."/>
            <person name="Wu D."/>
            <person name="Gronow S."/>
            <person name="Wellnitz S."/>
            <person name="Brambilla E."/>
            <person name="Klenk H.-P."/>
            <person name="Eisen J.A."/>
        </authorList>
    </citation>
    <scope>NUCLEOTIDE SEQUENCE [LARGE SCALE GENOMIC DNA]</scope>
    <source>
        <strain evidence="3">ATCC 33096 / DSM 2489 / 6091</strain>
    </source>
</reference>
<gene>
    <name evidence="2" type="ordered locus">Tresu_0322</name>
</gene>
<dbReference type="KEGG" id="tsu:Tresu_0322"/>
<dbReference type="STRING" id="869209.Tresu_0322"/>
<proteinExistence type="predicted"/>
<dbReference type="eggNOG" id="ENOG5032T5B">
    <property type="taxonomic scope" value="Bacteria"/>
</dbReference>
<evidence type="ECO:0000313" key="2">
    <source>
        <dbReference type="EMBL" id="AEB13279.1"/>
    </source>
</evidence>
<feature type="compositionally biased region" description="Polar residues" evidence="1">
    <location>
        <begin position="65"/>
        <end position="94"/>
    </location>
</feature>
<feature type="region of interest" description="Disordered" evidence="1">
    <location>
        <begin position="43"/>
        <end position="103"/>
    </location>
</feature>
<organism evidence="2 3">
    <name type="scientific">Treponema succinifaciens (strain ATCC 33096 / DSM 2489 / 6091)</name>
    <dbReference type="NCBI Taxonomy" id="869209"/>
    <lineage>
        <taxon>Bacteria</taxon>
        <taxon>Pseudomonadati</taxon>
        <taxon>Spirochaetota</taxon>
        <taxon>Spirochaetia</taxon>
        <taxon>Spirochaetales</taxon>
        <taxon>Treponemataceae</taxon>
        <taxon>Treponema</taxon>
    </lineage>
</organism>
<dbReference type="OrthoDB" id="359707at2"/>
<name>F2NV44_TRES6</name>
<dbReference type="HOGENOM" id="CLU_110162_0_0_12"/>
<dbReference type="AlphaFoldDB" id="F2NV44"/>
<accession>F2NV44</accession>
<dbReference type="RefSeq" id="WP_013700588.1">
    <property type="nucleotide sequence ID" value="NC_015385.1"/>
</dbReference>
<evidence type="ECO:0000313" key="3">
    <source>
        <dbReference type="Proteomes" id="UP000006852"/>
    </source>
</evidence>
<dbReference type="EMBL" id="CP002631">
    <property type="protein sequence ID" value="AEB13279.1"/>
    <property type="molecule type" value="Genomic_DNA"/>
</dbReference>
<sequence length="232" mass="25353">MKKEIVQISASILILLAVSSCSEKSSYSAGGVPKQNKVANIIEEKIKEEESSEIKPSDSARQEETGNSENYESGENFGSGTENDSPQKTESATQDSSSNSDNYDFYGNSFEEISAPKTDVDLDLSKMNADFAYAFIFQIVVEPEKYEGKTVRMSGTYDAYYDNAPYGRHDYCIITDVLACCAQGLEFESAKVSGIEPGQKITVSGKLKLCDAVSPDGMEYKTMRIAEAAVFS</sequence>
<dbReference type="GeneID" id="302999821"/>
<evidence type="ECO:0000256" key="1">
    <source>
        <dbReference type="SAM" id="MobiDB-lite"/>
    </source>
</evidence>
<keyword evidence="3" id="KW-1185">Reference proteome</keyword>